<evidence type="ECO:0000313" key="2">
    <source>
        <dbReference type="Proteomes" id="UP000548826"/>
    </source>
</evidence>
<proteinExistence type="predicted"/>
<evidence type="ECO:0000313" key="1">
    <source>
        <dbReference type="EMBL" id="EAG9855443.1"/>
    </source>
</evidence>
<accession>A0A823J928</accession>
<sequence>MNEKHETKQSEAQKVIFNISGEYLSKSNGYNLYYLSEALSLFNEIVEKTYLLVENRQHMTEKDREKVFVTIHDIREGSFETDLFIHIRDTTFALLPLVSSLDPKTIWKMINEAYKYLKTVLKAKKEGERVYISNTESSEVINIINSSSGKIVLNIHPDSLRLAERIVPQFAKMSNLVTDDEAVTNLSITDTSSEENISFDKSDKSLYERSTTWDQETLSFEGIIVTANGMTVSGKIKVEEGTELLPAGEYPYEFMDKDCIDDIRSSLMIKRKMVALRKVRFDPIGLKEKVEKLKIVRVN</sequence>
<reference evidence="1 2" key="1">
    <citation type="submission" date="2019-04" db="EMBL/GenBank/DDBJ databases">
        <authorList>
            <person name="Ashton P.M."/>
            <person name="Dallman T."/>
            <person name="Nair S."/>
            <person name="De Pinna E."/>
            <person name="Peters T."/>
            <person name="Grant K."/>
        </authorList>
    </citation>
    <scope>NUCLEOTIDE SEQUENCE [LARGE SCALE GENOMIC DNA]</scope>
    <source>
        <strain evidence="1 2">429821</strain>
    </source>
</reference>
<gene>
    <name evidence="1" type="ORF">D4C60_00375</name>
</gene>
<protein>
    <submittedName>
        <fullName evidence="1">Uncharacterized protein</fullName>
    </submittedName>
</protein>
<organism evidence="1 2">
    <name type="scientific">Listeria monocytogenes</name>
    <dbReference type="NCBI Taxonomy" id="1639"/>
    <lineage>
        <taxon>Bacteria</taxon>
        <taxon>Bacillati</taxon>
        <taxon>Bacillota</taxon>
        <taxon>Bacilli</taxon>
        <taxon>Bacillales</taxon>
        <taxon>Listeriaceae</taxon>
        <taxon>Listeria</taxon>
    </lineage>
</organism>
<dbReference type="AlphaFoldDB" id="A0A823J928"/>
<dbReference type="Proteomes" id="UP000548826">
    <property type="component" value="Unassembled WGS sequence"/>
</dbReference>
<name>A0A823J928_LISMN</name>
<dbReference type="RefSeq" id="WP_205267867.1">
    <property type="nucleotide sequence ID" value="NZ_JAFFOC010000019.1"/>
</dbReference>
<dbReference type="EMBL" id="AABEQV010000001">
    <property type="protein sequence ID" value="EAG9855443.1"/>
    <property type="molecule type" value="Genomic_DNA"/>
</dbReference>
<comment type="caution">
    <text evidence="1">The sequence shown here is derived from an EMBL/GenBank/DDBJ whole genome shotgun (WGS) entry which is preliminary data.</text>
</comment>